<dbReference type="Proteomes" id="UP001161017">
    <property type="component" value="Unassembled WGS sequence"/>
</dbReference>
<proteinExistence type="predicted"/>
<dbReference type="Pfam" id="PF04724">
    <property type="entry name" value="Glyco_transf_17"/>
    <property type="match status" value="1"/>
</dbReference>
<dbReference type="PANTHER" id="PTHR12224:SF0">
    <property type="entry name" value="BETA-1,4-MANNOSYL-GLYCOPROTEIN 4-BETA-N-ACETYLGLUCOSAMINYLTRANSFERASE"/>
    <property type="match status" value="1"/>
</dbReference>
<sequence length="370" mass="43664">MKSRSICLRFASCFFLLFVLFFAANWSLRRFSQQTEIVSNEIYAGPKADPEPGQLHGFLPLDIAQETCQRRRLNPFAKRDVRRKVYDMFLISNELDWLDIRLNELDNEVDYFIILEADSTFQEGPKALRLLEHWQDFARFHQKMIRQTVKLSEAKLPDGDTWEHERFMRNALFDQGMVDLPEHARPDQGDVLLVSDIDEIPRPETVSLLRNCAFPQRVTLRSHFYYYSFQWQHRGEQWAHPQATYFDGFDKTIKPEELRSGAQKSPYFELYNAAWHCSSCMATLNDLVDKITSFSHKGYNHPHILDKARLLQTVRNGVDLFERKDQIYDRIDNNLDIPTYLKKNDIEEKYKYILDRDPPNANFADSNGFD</sequence>
<accession>A0AA43QJY0</accession>
<dbReference type="EMBL" id="JAPUFD010000006">
    <property type="protein sequence ID" value="MDI1487870.1"/>
    <property type="molecule type" value="Genomic_DNA"/>
</dbReference>
<evidence type="ECO:0000313" key="1">
    <source>
        <dbReference type="EMBL" id="MDI1487870.1"/>
    </source>
</evidence>
<comment type="caution">
    <text evidence="1">The sequence shown here is derived from an EMBL/GenBank/DDBJ whole genome shotgun (WGS) entry which is preliminary data.</text>
</comment>
<protein>
    <recommendedName>
        <fullName evidence="3">Glycosyl transferase family 17 protein</fullName>
    </recommendedName>
</protein>
<dbReference type="GO" id="GO:0006044">
    <property type="term" value="P:N-acetylglucosamine metabolic process"/>
    <property type="evidence" value="ECO:0007669"/>
    <property type="project" value="TreeGrafter"/>
</dbReference>
<gene>
    <name evidence="1" type="ORF">OHK93_007143</name>
</gene>
<dbReference type="AlphaFoldDB" id="A0AA43QJY0"/>
<reference evidence="1" key="1">
    <citation type="journal article" date="2023" name="Genome Biol. Evol.">
        <title>First Whole Genome Sequence and Flow Cytometry Genome Size Data for the Lichen-Forming Fungus Ramalina farinacea (Ascomycota).</title>
        <authorList>
            <person name="Llewellyn T."/>
            <person name="Mian S."/>
            <person name="Hill R."/>
            <person name="Leitch I.J."/>
            <person name="Gaya E."/>
        </authorList>
    </citation>
    <scope>NUCLEOTIDE SEQUENCE</scope>
    <source>
        <strain evidence="1">LIQ254RAFAR</strain>
    </source>
</reference>
<dbReference type="GO" id="GO:0016020">
    <property type="term" value="C:membrane"/>
    <property type="evidence" value="ECO:0007669"/>
    <property type="project" value="InterPro"/>
</dbReference>
<dbReference type="PANTHER" id="PTHR12224">
    <property type="entry name" value="BETA-1,4-MANNOSYL-GLYCOPROTEIN BETA-1,4-N-ACETYLGLUCOSAMINYL-TRANSFERASE"/>
    <property type="match status" value="1"/>
</dbReference>
<dbReference type="GO" id="GO:0003830">
    <property type="term" value="F:beta-1,4-mannosylglycoprotein 4-beta-N-acetylglucosaminyltransferase activity"/>
    <property type="evidence" value="ECO:0007669"/>
    <property type="project" value="InterPro"/>
</dbReference>
<name>A0AA43QJY0_9LECA</name>
<evidence type="ECO:0000313" key="2">
    <source>
        <dbReference type="Proteomes" id="UP001161017"/>
    </source>
</evidence>
<organism evidence="1 2">
    <name type="scientific">Ramalina farinacea</name>
    <dbReference type="NCBI Taxonomy" id="258253"/>
    <lineage>
        <taxon>Eukaryota</taxon>
        <taxon>Fungi</taxon>
        <taxon>Dikarya</taxon>
        <taxon>Ascomycota</taxon>
        <taxon>Pezizomycotina</taxon>
        <taxon>Lecanoromycetes</taxon>
        <taxon>OSLEUM clade</taxon>
        <taxon>Lecanoromycetidae</taxon>
        <taxon>Lecanorales</taxon>
        <taxon>Lecanorineae</taxon>
        <taxon>Ramalinaceae</taxon>
        <taxon>Ramalina</taxon>
    </lineage>
</organism>
<dbReference type="InterPro" id="IPR006813">
    <property type="entry name" value="Glyco_trans_17"/>
</dbReference>
<evidence type="ECO:0008006" key="3">
    <source>
        <dbReference type="Google" id="ProtNLM"/>
    </source>
</evidence>
<keyword evidence="2" id="KW-1185">Reference proteome</keyword>